<dbReference type="NCBIfam" id="TIGR00733">
    <property type="entry name" value="OPT family oligopeptide transporter"/>
    <property type="match status" value="1"/>
</dbReference>
<accession>A0ABR7FZM2</accession>
<evidence type="ECO:0000256" key="6">
    <source>
        <dbReference type="SAM" id="Phobius"/>
    </source>
</evidence>
<protein>
    <submittedName>
        <fullName evidence="7">Oligopeptide transporter, OPT family</fullName>
    </submittedName>
</protein>
<evidence type="ECO:0000313" key="7">
    <source>
        <dbReference type="EMBL" id="MBC5680633.1"/>
    </source>
</evidence>
<feature type="transmembrane region" description="Helical" evidence="6">
    <location>
        <begin position="608"/>
        <end position="627"/>
    </location>
</feature>
<reference evidence="7 8" key="1">
    <citation type="submission" date="2020-08" db="EMBL/GenBank/DDBJ databases">
        <title>Genome public.</title>
        <authorList>
            <person name="Liu C."/>
            <person name="Sun Q."/>
        </authorList>
    </citation>
    <scope>NUCLEOTIDE SEQUENCE [LARGE SCALE GENOMIC DNA]</scope>
    <source>
        <strain evidence="7 8">NSJ-43</strain>
    </source>
</reference>
<dbReference type="InterPro" id="IPR004814">
    <property type="entry name" value="Oligopep_transpt"/>
</dbReference>
<dbReference type="EMBL" id="JACOPD010000004">
    <property type="protein sequence ID" value="MBC5680633.1"/>
    <property type="molecule type" value="Genomic_DNA"/>
</dbReference>
<keyword evidence="4 6" id="KW-1133">Transmembrane helix</keyword>
<feature type="transmembrane region" description="Helical" evidence="6">
    <location>
        <begin position="230"/>
        <end position="249"/>
    </location>
</feature>
<feature type="transmembrane region" description="Helical" evidence="6">
    <location>
        <begin position="566"/>
        <end position="588"/>
    </location>
</feature>
<keyword evidence="3 6" id="KW-0812">Transmembrane</keyword>
<dbReference type="Pfam" id="PF03169">
    <property type="entry name" value="OPT"/>
    <property type="match status" value="1"/>
</dbReference>
<feature type="transmembrane region" description="Helical" evidence="6">
    <location>
        <begin position="20"/>
        <end position="42"/>
    </location>
</feature>
<comment type="subcellular location">
    <subcellularLocation>
        <location evidence="1">Membrane</location>
        <topology evidence="1">Multi-pass membrane protein</topology>
    </subcellularLocation>
</comment>
<dbReference type="InterPro" id="IPR004813">
    <property type="entry name" value="OPT"/>
</dbReference>
<evidence type="ECO:0000256" key="5">
    <source>
        <dbReference type="ARBA" id="ARBA00023136"/>
    </source>
</evidence>
<keyword evidence="2" id="KW-0813">Transport</keyword>
<name>A0ABR7FZM2_9FIRM</name>
<evidence type="ECO:0000256" key="2">
    <source>
        <dbReference type="ARBA" id="ARBA00022448"/>
    </source>
</evidence>
<keyword evidence="5 6" id="KW-0472">Membrane</keyword>
<feature type="transmembrane region" description="Helical" evidence="6">
    <location>
        <begin position="526"/>
        <end position="546"/>
    </location>
</feature>
<gene>
    <name evidence="7" type="ORF">H8S01_06630</name>
</gene>
<dbReference type="NCBIfam" id="TIGR00728">
    <property type="entry name" value="OPT_sfam"/>
    <property type="match status" value="1"/>
</dbReference>
<feature type="transmembrane region" description="Helical" evidence="6">
    <location>
        <begin position="277"/>
        <end position="302"/>
    </location>
</feature>
<feature type="transmembrane region" description="Helical" evidence="6">
    <location>
        <begin position="48"/>
        <end position="68"/>
    </location>
</feature>
<dbReference type="PANTHER" id="PTHR31645">
    <property type="entry name" value="OLIGOPEPTIDE TRANSPORTER YGL114W-RELATED"/>
    <property type="match status" value="1"/>
</dbReference>
<feature type="transmembrane region" description="Helical" evidence="6">
    <location>
        <begin position="89"/>
        <end position="105"/>
    </location>
</feature>
<dbReference type="InterPro" id="IPR045035">
    <property type="entry name" value="YSL-like"/>
</dbReference>
<comment type="caution">
    <text evidence="7">The sequence shown here is derived from an EMBL/GenBank/DDBJ whole genome shotgun (WGS) entry which is preliminary data.</text>
</comment>
<proteinExistence type="predicted"/>
<evidence type="ECO:0000256" key="3">
    <source>
        <dbReference type="ARBA" id="ARBA00022692"/>
    </source>
</evidence>
<dbReference type="Proteomes" id="UP000628463">
    <property type="component" value="Unassembled WGS sequence"/>
</dbReference>
<feature type="transmembrane region" description="Helical" evidence="6">
    <location>
        <begin position="117"/>
        <end position="135"/>
    </location>
</feature>
<feature type="transmembrane region" description="Helical" evidence="6">
    <location>
        <begin position="378"/>
        <end position="396"/>
    </location>
</feature>
<dbReference type="RefSeq" id="WP_186836631.1">
    <property type="nucleotide sequence ID" value="NZ_JACOPD010000004.1"/>
</dbReference>
<evidence type="ECO:0000313" key="8">
    <source>
        <dbReference type="Proteomes" id="UP000628463"/>
    </source>
</evidence>
<evidence type="ECO:0000256" key="1">
    <source>
        <dbReference type="ARBA" id="ARBA00004141"/>
    </source>
</evidence>
<dbReference type="PANTHER" id="PTHR31645:SF0">
    <property type="entry name" value="OLIGOPEPTIDE TRANSPORTER YGL114W-RELATED"/>
    <property type="match status" value="1"/>
</dbReference>
<evidence type="ECO:0000256" key="4">
    <source>
        <dbReference type="ARBA" id="ARBA00022989"/>
    </source>
</evidence>
<sequence>MNEKQEFKPYIPADKVMPELTVTSVIIGILLAVLFGGANAYLGLRVGMTVSASIPAAVISMGIIRFILRRDSILENNMVQTIGSAGESVAAGAIFTLPALFMWAQEGGTSMPSLIEIALIALIGGFLGVLFMIPLRSALIVQEHGVLPYPEGQACAEVLVAGEEGGAKASTVFAGLGIAAVYKFIADGLKVFPSEVDFTIKPYKGSAVGADVLPALLGVGYICGPKVSSYLLAGGSVAWFMIMPLIALFGGDNIIGPATIPISQMGPSQIWSNYVRYIGAGAVAAGGIISLIKSLPLIVKTFKQAMKGYGKKADGEETRSTKDLPMTLVVLGIGVLAIIMWLIPAIPVNLLSAIIIIIFGFFFATVSSRMVGLVGSSNNPVSGMAIATLLISSAILKATGTIGMNGMVAAISIGSVICIIAAIAGDTSQDLKTGYIVGATPYKQQIGELIGVAVSAVTVGGVLYLLNAAWGYGSTELPAPQATLMKMVVEGVMGNSLPWALVFAGVAIAIVVEILQIPVLPFAVGLYLPIYLSTPIMAGGLVRLYFDKKKGLSEEERKAKVNQGILYSSGLIAGEGLVGILLAVFAIIPVGTATLGDAINLSKVINLGNIGGLVFFAALIATLIAFINKKEKKTN</sequence>
<organism evidence="7 8">
    <name type="scientific">Lachnospira hominis</name>
    <name type="common">ex Liu et al. 2021</name>
    <dbReference type="NCBI Taxonomy" id="2763051"/>
    <lineage>
        <taxon>Bacteria</taxon>
        <taxon>Bacillati</taxon>
        <taxon>Bacillota</taxon>
        <taxon>Clostridia</taxon>
        <taxon>Lachnospirales</taxon>
        <taxon>Lachnospiraceae</taxon>
        <taxon>Lachnospira</taxon>
    </lineage>
</organism>
<feature type="transmembrane region" description="Helical" evidence="6">
    <location>
        <begin position="402"/>
        <end position="424"/>
    </location>
</feature>
<keyword evidence="8" id="KW-1185">Reference proteome</keyword>
<feature type="transmembrane region" description="Helical" evidence="6">
    <location>
        <begin position="497"/>
        <end position="520"/>
    </location>
</feature>
<feature type="transmembrane region" description="Helical" evidence="6">
    <location>
        <begin position="323"/>
        <end position="343"/>
    </location>
</feature>